<name>A0A5A9GQT6_AZOLI</name>
<dbReference type="RefSeq" id="WP_149231854.1">
    <property type="nucleotide sequence ID" value="NZ_JALJXJ010000006.1"/>
</dbReference>
<gene>
    <name evidence="5" type="ORF">FZ942_14820</name>
</gene>
<dbReference type="Pfam" id="PF13847">
    <property type="entry name" value="Methyltransf_31"/>
    <property type="match status" value="1"/>
</dbReference>
<proteinExistence type="predicted"/>
<comment type="caution">
    <text evidence="5">The sequence shown here is derived from an EMBL/GenBank/DDBJ whole genome shotgun (WGS) entry which is preliminary data.</text>
</comment>
<dbReference type="OrthoDB" id="5298787at2"/>
<dbReference type="GO" id="GO:0008276">
    <property type="term" value="F:protein methyltransferase activity"/>
    <property type="evidence" value="ECO:0007669"/>
    <property type="project" value="TreeGrafter"/>
</dbReference>
<dbReference type="GO" id="GO:0008757">
    <property type="term" value="F:S-adenosylmethionine-dependent methyltransferase activity"/>
    <property type="evidence" value="ECO:0007669"/>
    <property type="project" value="TreeGrafter"/>
</dbReference>
<evidence type="ECO:0000256" key="2">
    <source>
        <dbReference type="ARBA" id="ARBA00022679"/>
    </source>
</evidence>
<dbReference type="GO" id="GO:0032259">
    <property type="term" value="P:methylation"/>
    <property type="evidence" value="ECO:0007669"/>
    <property type="project" value="UniProtKB-KW"/>
</dbReference>
<dbReference type="Gene3D" id="3.40.50.150">
    <property type="entry name" value="Vaccinia Virus protein VP39"/>
    <property type="match status" value="1"/>
</dbReference>
<dbReference type="InterPro" id="IPR029063">
    <property type="entry name" value="SAM-dependent_MTases_sf"/>
</dbReference>
<dbReference type="SUPFAM" id="SSF53335">
    <property type="entry name" value="S-adenosyl-L-methionine-dependent methyltransferases"/>
    <property type="match status" value="1"/>
</dbReference>
<keyword evidence="2 5" id="KW-0808">Transferase</keyword>
<dbReference type="EMBL" id="VTTN01000005">
    <property type="protein sequence ID" value="KAA0595669.1"/>
    <property type="molecule type" value="Genomic_DNA"/>
</dbReference>
<evidence type="ECO:0000313" key="6">
    <source>
        <dbReference type="Proteomes" id="UP000324927"/>
    </source>
</evidence>
<dbReference type="Proteomes" id="UP000324927">
    <property type="component" value="Unassembled WGS sequence"/>
</dbReference>
<keyword evidence="3" id="KW-0949">S-adenosyl-L-methionine</keyword>
<sequence>MLQSVEAQPLPGRALPQSGIEDLCSHYFGLGIEVKLRRDGKVFQPSKAGLAFGEYLLSNVTIEEKMGDILEIGTGSGALAILLAIAGARNVVATDINQHIIDVARANYGIAQRDFRSLQGGRSPHLRFLVSNLFDSRDLENRRFDLIFFNPPGWRTPDDPELFRTICEDSYYSMFEGDQTVTRFLQQVGRYLKPNGRVLIGLNSIVGIQSVIAAYKEWEAKHALWEFDFTIRQKNAIELMLYNDHWKKNGDLIRNQLLLWKQRGLSHFSHHNDHSEWFYEITEIQNIT</sequence>
<dbReference type="InterPro" id="IPR052190">
    <property type="entry name" value="Euk-Arch_PrmC-MTase"/>
</dbReference>
<dbReference type="CDD" id="cd02440">
    <property type="entry name" value="AdoMet_MTases"/>
    <property type="match status" value="1"/>
</dbReference>
<keyword evidence="1 5" id="KW-0489">Methyltransferase</keyword>
<keyword evidence="6" id="KW-1185">Reference proteome</keyword>
<evidence type="ECO:0000313" key="5">
    <source>
        <dbReference type="EMBL" id="KAA0595669.1"/>
    </source>
</evidence>
<evidence type="ECO:0000256" key="1">
    <source>
        <dbReference type="ARBA" id="ARBA00022603"/>
    </source>
</evidence>
<accession>A0A5A9GQT6</accession>
<dbReference type="PANTHER" id="PTHR45875">
    <property type="entry name" value="METHYLTRANSFERASE N6AMT1"/>
    <property type="match status" value="1"/>
</dbReference>
<feature type="domain" description="Methyltransferase" evidence="4">
    <location>
        <begin position="68"/>
        <end position="204"/>
    </location>
</feature>
<protein>
    <submittedName>
        <fullName evidence="5">Methyltransferase</fullName>
    </submittedName>
</protein>
<reference evidence="5 6" key="1">
    <citation type="submission" date="2019-08" db="EMBL/GenBank/DDBJ databases">
        <authorList>
            <person name="Grouzdev D."/>
            <person name="Tikhonova E."/>
            <person name="Kravchenko I."/>
        </authorList>
    </citation>
    <scope>NUCLEOTIDE SEQUENCE [LARGE SCALE GENOMIC DNA]</scope>
    <source>
        <strain evidence="5 6">59b</strain>
    </source>
</reference>
<evidence type="ECO:0000259" key="4">
    <source>
        <dbReference type="Pfam" id="PF13847"/>
    </source>
</evidence>
<dbReference type="PANTHER" id="PTHR45875:SF1">
    <property type="entry name" value="METHYLTRANSFERASE N6AMT1"/>
    <property type="match status" value="1"/>
</dbReference>
<dbReference type="AlphaFoldDB" id="A0A5A9GQT6"/>
<dbReference type="InterPro" id="IPR025714">
    <property type="entry name" value="Methyltranfer_dom"/>
</dbReference>
<organism evidence="5 6">
    <name type="scientific">Azospirillum lipoferum</name>
    <dbReference type="NCBI Taxonomy" id="193"/>
    <lineage>
        <taxon>Bacteria</taxon>
        <taxon>Pseudomonadati</taxon>
        <taxon>Pseudomonadota</taxon>
        <taxon>Alphaproteobacteria</taxon>
        <taxon>Rhodospirillales</taxon>
        <taxon>Azospirillaceae</taxon>
        <taxon>Azospirillum</taxon>
    </lineage>
</organism>
<dbReference type="GO" id="GO:0035657">
    <property type="term" value="C:eRF1 methyltransferase complex"/>
    <property type="evidence" value="ECO:0007669"/>
    <property type="project" value="TreeGrafter"/>
</dbReference>
<evidence type="ECO:0000256" key="3">
    <source>
        <dbReference type="ARBA" id="ARBA00022691"/>
    </source>
</evidence>